<reference evidence="3 4" key="1">
    <citation type="journal article" date="2022" name="G3 (Bethesda)">
        <title>Enemy or ally: a genomic approach to elucidate the lifestyle of Phyllosticta citrichinaensis.</title>
        <authorList>
            <person name="Buijs V.A."/>
            <person name="Groenewald J.Z."/>
            <person name="Haridas S."/>
            <person name="LaButti K.M."/>
            <person name="Lipzen A."/>
            <person name="Martin F.M."/>
            <person name="Barry K."/>
            <person name="Grigoriev I.V."/>
            <person name="Crous P.W."/>
            <person name="Seidl M.F."/>
        </authorList>
    </citation>
    <scope>NUCLEOTIDE SEQUENCE [LARGE SCALE GENOMIC DNA]</scope>
    <source>
        <strain evidence="3 4">CBS 129764</strain>
    </source>
</reference>
<feature type="compositionally biased region" description="Basic and acidic residues" evidence="2">
    <location>
        <begin position="8"/>
        <end position="21"/>
    </location>
</feature>
<protein>
    <submittedName>
        <fullName evidence="3">Uncharacterized protein</fullName>
    </submittedName>
</protein>
<feature type="coiled-coil region" evidence="1">
    <location>
        <begin position="913"/>
        <end position="940"/>
    </location>
</feature>
<feature type="coiled-coil region" evidence="1">
    <location>
        <begin position="505"/>
        <end position="532"/>
    </location>
</feature>
<evidence type="ECO:0000313" key="3">
    <source>
        <dbReference type="EMBL" id="KAK8169502.1"/>
    </source>
</evidence>
<accession>A0ABR1XW09</accession>
<feature type="coiled-coil region" evidence="1">
    <location>
        <begin position="687"/>
        <end position="742"/>
    </location>
</feature>
<feature type="coiled-coil region" evidence="1">
    <location>
        <begin position="809"/>
        <end position="861"/>
    </location>
</feature>
<evidence type="ECO:0000313" key="4">
    <source>
        <dbReference type="Proteomes" id="UP001456524"/>
    </source>
</evidence>
<feature type="region of interest" description="Disordered" evidence="2">
    <location>
        <begin position="1"/>
        <end position="157"/>
    </location>
</feature>
<evidence type="ECO:0000256" key="2">
    <source>
        <dbReference type="SAM" id="MobiDB-lite"/>
    </source>
</evidence>
<dbReference type="Proteomes" id="UP001456524">
    <property type="component" value="Unassembled WGS sequence"/>
</dbReference>
<feature type="region of interest" description="Disordered" evidence="2">
    <location>
        <begin position="1102"/>
        <end position="1133"/>
    </location>
</feature>
<feature type="coiled-coil region" evidence="1">
    <location>
        <begin position="209"/>
        <end position="243"/>
    </location>
</feature>
<keyword evidence="4" id="KW-1185">Reference proteome</keyword>
<dbReference type="PANTHER" id="PTHR19327:SF0">
    <property type="entry name" value="GOLGIN SUBFAMILY A MEMBER 4"/>
    <property type="match status" value="1"/>
</dbReference>
<keyword evidence="1" id="KW-0175">Coiled coil</keyword>
<feature type="compositionally biased region" description="Pro residues" evidence="2">
    <location>
        <begin position="113"/>
        <end position="125"/>
    </location>
</feature>
<evidence type="ECO:0000256" key="1">
    <source>
        <dbReference type="SAM" id="Coils"/>
    </source>
</evidence>
<proteinExistence type="predicted"/>
<dbReference type="EMBL" id="JBBWUH010000004">
    <property type="protein sequence ID" value="KAK8169502.1"/>
    <property type="molecule type" value="Genomic_DNA"/>
</dbReference>
<dbReference type="PANTHER" id="PTHR19327">
    <property type="entry name" value="GOLGIN"/>
    <property type="match status" value="1"/>
</dbReference>
<dbReference type="Gene3D" id="1.20.1270.70">
    <property type="entry name" value="Designed single chain three-helix bundle"/>
    <property type="match status" value="1"/>
</dbReference>
<feature type="compositionally biased region" description="Basic and acidic residues" evidence="2">
    <location>
        <begin position="68"/>
        <end position="92"/>
    </location>
</feature>
<name>A0ABR1XW09_9PEZI</name>
<gene>
    <name evidence="3" type="ORF">IWX90DRAFT_413930</name>
</gene>
<sequence>MVNPLRPSKNEVVKRLRRSPDSGDVLPAAKKPKVDDPTKYQADQAPSGAGGPRPASSSKPPSPVETTMDPRRPSDPRRRQSEPSQDPRRRPPPDPNQTLRTHSPIEAANHAIPPKPTRPSIPYAPMPTAHLGNAAPPTTPVAMSPSSTGKTSYFDPGISHRQKELKHQIADTLFEMNSLSLARRLAQDEYDVCQRSLEVRMTATWQAQADEALTKRDHYDAELKKQQDKLHQLIEDEQQLQGQLVDAFDRIWQHLPQLSNKNPIGAANLDLSEVSQMIDSKLDARMTGYKASLRIEMSSDIDKKLADERPKRDLKDELLQMVEQKLDARMTGYKDNLKPEMTPVVDQKLADERASLQAEMAPVVDQKLADERASLKAEMTSVLDKKLAGERETTSKQMQKQLASLDRVQDESWELRKAGLSEGAVKRWCKSLAEHDNRIKTLEEANTSRRSPPPDLQNRCQKHEDRIKTLEGKVDKDLRPGLSRLDAESKSLADAIQKSQEAGSANDLRSDLEQLQSKTKALEEGHAKLEEACATNDLRSEFEMLKSKSQGLEEGIKKLTTSGNGSQSQLEQLNAKSEAWGDSLQKLEQAHSSSMSQTEALAEDFKKLEEEVTFTSGPQSDIETLKAQTESLAVDFRDLKKATLDLDVRADVQTLKSQCRLHTEDIGRLQNVSQDLPPRVQKLEAKVEAVQEVASNDARRVQELEAKVEAVQKAASSDARRLHELETNVEAGQEDVRDLKELAKQFSGAIVWIRRNIDHREDDFYRMPLYDTICTLIKRNGRGEGRFDDVQTSPLTSIRIDQRTCEERLKRLEAITDGLDDRVKEFKDKYEEGLKRQDAKYDGLDDRVKELEDKDEEDDREGDLWDEQNKLENQIAALNEKSHPLPGQFQELSRKFDRLSERVEALPARTQESEQLDREVKQLRAQITNTGQELEQVRSQVDNNPQNAVSTAPPQLSQDAVREMISNEIRKFEEHVRVFEAQAKEDGRHLKKKLVGLWTGLQQDVKNLQDLDIIKSGRRDINSLSRFVRLHDTQIPDLNVKISVVENALNTLVPKIIERAQQHEVLIHGTQDEICLLQTFMASMAKRFNPVQYVPPDWERRYTPMEQGSAPGAPRMLPAQPPSAVQGHYRPQL</sequence>
<dbReference type="Gene3D" id="1.10.287.1490">
    <property type="match status" value="1"/>
</dbReference>
<comment type="caution">
    <text evidence="3">The sequence shown here is derived from an EMBL/GenBank/DDBJ whole genome shotgun (WGS) entry which is preliminary data.</text>
</comment>
<organism evidence="3 4">
    <name type="scientific">Phyllosticta citrichinensis</name>
    <dbReference type="NCBI Taxonomy" id="1130410"/>
    <lineage>
        <taxon>Eukaryota</taxon>
        <taxon>Fungi</taxon>
        <taxon>Dikarya</taxon>
        <taxon>Ascomycota</taxon>
        <taxon>Pezizomycotina</taxon>
        <taxon>Dothideomycetes</taxon>
        <taxon>Dothideomycetes incertae sedis</taxon>
        <taxon>Botryosphaeriales</taxon>
        <taxon>Phyllostictaceae</taxon>
        <taxon>Phyllosticta</taxon>
    </lineage>
</organism>